<keyword evidence="1" id="KW-1133">Transmembrane helix</keyword>
<name>A0AAP0L5K8_9MAGN</name>
<gene>
    <name evidence="2" type="ORF">Syun_003696</name>
</gene>
<feature type="transmembrane region" description="Helical" evidence="1">
    <location>
        <begin position="61"/>
        <end position="82"/>
    </location>
</feature>
<reference evidence="2 3" key="1">
    <citation type="submission" date="2024-01" db="EMBL/GenBank/DDBJ databases">
        <title>Genome assemblies of Stephania.</title>
        <authorList>
            <person name="Yang L."/>
        </authorList>
    </citation>
    <scope>NUCLEOTIDE SEQUENCE [LARGE SCALE GENOMIC DNA]</scope>
    <source>
        <strain evidence="2">YNDBR</strain>
        <tissue evidence="2">Leaf</tissue>
    </source>
</reference>
<proteinExistence type="predicted"/>
<evidence type="ECO:0000256" key="1">
    <source>
        <dbReference type="SAM" id="Phobius"/>
    </source>
</evidence>
<feature type="transmembrane region" description="Helical" evidence="1">
    <location>
        <begin position="34"/>
        <end position="55"/>
    </location>
</feature>
<keyword evidence="3" id="KW-1185">Reference proteome</keyword>
<dbReference type="Proteomes" id="UP001420932">
    <property type="component" value="Unassembled WGS sequence"/>
</dbReference>
<comment type="caution">
    <text evidence="2">The sequence shown here is derived from an EMBL/GenBank/DDBJ whole genome shotgun (WGS) entry which is preliminary data.</text>
</comment>
<accession>A0AAP0L5K8</accession>
<dbReference type="EMBL" id="JBBNAF010000002">
    <property type="protein sequence ID" value="KAK9162794.1"/>
    <property type="molecule type" value="Genomic_DNA"/>
</dbReference>
<sequence>MRKKNSREYDENLGVCAGMDLEADRLIAEARRNVSHVTCLFWLTWQCVAVSHWLLEPPMLMWLFLIGLEIFFSLTWHALIGWNTLSAIRHNAMRISRQTIRHPITASDVAFLADVATRGGLSLVAATSDADVAISDWSRDIFSLTWHAFIGWNTLFVIRHRAMRISRKLSGIRFLQVNTLF</sequence>
<evidence type="ECO:0000313" key="2">
    <source>
        <dbReference type="EMBL" id="KAK9162794.1"/>
    </source>
</evidence>
<dbReference type="AlphaFoldDB" id="A0AAP0L5K8"/>
<organism evidence="2 3">
    <name type="scientific">Stephania yunnanensis</name>
    <dbReference type="NCBI Taxonomy" id="152371"/>
    <lineage>
        <taxon>Eukaryota</taxon>
        <taxon>Viridiplantae</taxon>
        <taxon>Streptophyta</taxon>
        <taxon>Embryophyta</taxon>
        <taxon>Tracheophyta</taxon>
        <taxon>Spermatophyta</taxon>
        <taxon>Magnoliopsida</taxon>
        <taxon>Ranunculales</taxon>
        <taxon>Menispermaceae</taxon>
        <taxon>Menispermoideae</taxon>
        <taxon>Cissampelideae</taxon>
        <taxon>Stephania</taxon>
    </lineage>
</organism>
<keyword evidence="1" id="KW-0472">Membrane</keyword>
<keyword evidence="1" id="KW-0812">Transmembrane</keyword>
<protein>
    <submittedName>
        <fullName evidence="2">Uncharacterized protein</fullName>
    </submittedName>
</protein>
<evidence type="ECO:0000313" key="3">
    <source>
        <dbReference type="Proteomes" id="UP001420932"/>
    </source>
</evidence>